<accession>A0A811LQ43</accession>
<evidence type="ECO:0000256" key="1">
    <source>
        <dbReference type="SAM" id="Phobius"/>
    </source>
</evidence>
<evidence type="ECO:0000313" key="2">
    <source>
        <dbReference type="EMBL" id="CAD5229529.1"/>
    </source>
</evidence>
<dbReference type="EMBL" id="CAJFDH010000006">
    <property type="protein sequence ID" value="CAD5229529.1"/>
    <property type="molecule type" value="Genomic_DNA"/>
</dbReference>
<keyword evidence="1" id="KW-0472">Membrane</keyword>
<sequence>MRHRKEKKTGVCYKCRKERHVQDIATLALKQSKANDWSTSRYILQSVLWITTIFLFYITYKRDVVCPQLHHPPNTSLPV</sequence>
<dbReference type="EMBL" id="CAJFCW020000006">
    <property type="protein sequence ID" value="CAG9126894.1"/>
    <property type="molecule type" value="Genomic_DNA"/>
</dbReference>
<protein>
    <submittedName>
        <fullName evidence="2">Uncharacterized protein</fullName>
    </submittedName>
</protein>
<keyword evidence="1" id="KW-0812">Transmembrane</keyword>
<keyword evidence="3" id="KW-1185">Reference proteome</keyword>
<reference evidence="2" key="1">
    <citation type="submission" date="2020-09" db="EMBL/GenBank/DDBJ databases">
        <authorList>
            <person name="Kikuchi T."/>
        </authorList>
    </citation>
    <scope>NUCLEOTIDE SEQUENCE</scope>
    <source>
        <strain evidence="2">SH1</strain>
    </source>
</reference>
<evidence type="ECO:0000313" key="3">
    <source>
        <dbReference type="Proteomes" id="UP000614601"/>
    </source>
</evidence>
<dbReference type="AlphaFoldDB" id="A0A811LQ43"/>
<comment type="caution">
    <text evidence="2">The sequence shown here is derived from an EMBL/GenBank/DDBJ whole genome shotgun (WGS) entry which is preliminary data.</text>
</comment>
<dbReference type="OrthoDB" id="10414932at2759"/>
<proteinExistence type="predicted"/>
<organism evidence="2 3">
    <name type="scientific">Bursaphelenchus okinawaensis</name>
    <dbReference type="NCBI Taxonomy" id="465554"/>
    <lineage>
        <taxon>Eukaryota</taxon>
        <taxon>Metazoa</taxon>
        <taxon>Ecdysozoa</taxon>
        <taxon>Nematoda</taxon>
        <taxon>Chromadorea</taxon>
        <taxon>Rhabditida</taxon>
        <taxon>Tylenchina</taxon>
        <taxon>Tylenchomorpha</taxon>
        <taxon>Aphelenchoidea</taxon>
        <taxon>Aphelenchoididae</taxon>
        <taxon>Bursaphelenchus</taxon>
    </lineage>
</organism>
<keyword evidence="1" id="KW-1133">Transmembrane helix</keyword>
<feature type="transmembrane region" description="Helical" evidence="1">
    <location>
        <begin position="42"/>
        <end position="60"/>
    </location>
</feature>
<dbReference type="Proteomes" id="UP000783686">
    <property type="component" value="Unassembled WGS sequence"/>
</dbReference>
<gene>
    <name evidence="2" type="ORF">BOKJ2_LOCUS13588</name>
</gene>
<dbReference type="Proteomes" id="UP000614601">
    <property type="component" value="Unassembled WGS sequence"/>
</dbReference>
<name>A0A811LQ43_9BILA</name>